<evidence type="ECO:0000313" key="3">
    <source>
        <dbReference type="Proteomes" id="UP000321832"/>
    </source>
</evidence>
<keyword evidence="3" id="KW-1185">Reference proteome</keyword>
<reference evidence="2 3" key="1">
    <citation type="submission" date="2019-08" db="EMBL/GenBank/DDBJ databases">
        <authorList>
            <person name="Khan S.A."/>
            <person name="Jeon C.O."/>
            <person name="Jeong S.E."/>
        </authorList>
    </citation>
    <scope>NUCLEOTIDE SEQUENCE [LARGE SCALE GENOMIC DNA]</scope>
    <source>
        <strain evidence="3">IMCC1728</strain>
    </source>
</reference>
<comment type="caution">
    <text evidence="2">The sequence shown here is derived from an EMBL/GenBank/DDBJ whole genome shotgun (WGS) entry which is preliminary data.</text>
</comment>
<evidence type="ECO:0000313" key="2">
    <source>
        <dbReference type="EMBL" id="TXC66960.1"/>
    </source>
</evidence>
<dbReference type="EMBL" id="VOPW01000001">
    <property type="protein sequence ID" value="TXC66960.1"/>
    <property type="molecule type" value="Genomic_DNA"/>
</dbReference>
<feature type="compositionally biased region" description="Polar residues" evidence="1">
    <location>
        <begin position="63"/>
        <end position="75"/>
    </location>
</feature>
<evidence type="ECO:0000256" key="1">
    <source>
        <dbReference type="SAM" id="MobiDB-lite"/>
    </source>
</evidence>
<protein>
    <submittedName>
        <fullName evidence="2">Uncharacterized protein</fullName>
    </submittedName>
</protein>
<dbReference type="Proteomes" id="UP000321832">
    <property type="component" value="Unassembled WGS sequence"/>
</dbReference>
<feature type="compositionally biased region" description="Low complexity" evidence="1">
    <location>
        <begin position="85"/>
        <end position="97"/>
    </location>
</feature>
<dbReference type="AlphaFoldDB" id="A0A5C6U2Z0"/>
<gene>
    <name evidence="2" type="ORF">FSC37_17895</name>
</gene>
<name>A0A5C6U2Z0_9BURK</name>
<proteinExistence type="predicted"/>
<sequence length="189" mass="19031">MAEHVELAVLLADEDGRRIGPRPAAARLRLSAAGEAGADPLPLAGSRLLGTTRYWPSVKRAQTLPTADETPTASSAGMARRACTRAASSKRAAPAARAAHGGANGFECLQPRAQAHRSTRRAAARHAAAARAAAAGVAASGCIPAPAATCGEAAARQPHHARGGQGQKAPASFVELVHALLLSHALAGG</sequence>
<organism evidence="2 3">
    <name type="scientific">Piscinibacter aquaticus</name>
    <dbReference type="NCBI Taxonomy" id="392597"/>
    <lineage>
        <taxon>Bacteria</taxon>
        <taxon>Pseudomonadati</taxon>
        <taxon>Pseudomonadota</taxon>
        <taxon>Betaproteobacteria</taxon>
        <taxon>Burkholderiales</taxon>
        <taxon>Sphaerotilaceae</taxon>
        <taxon>Piscinibacter</taxon>
    </lineage>
</organism>
<feature type="region of interest" description="Disordered" evidence="1">
    <location>
        <begin position="63"/>
        <end position="97"/>
    </location>
</feature>
<accession>A0A5C6U2Z0</accession>